<protein>
    <submittedName>
        <fullName evidence="6">IclR family transcriptional regulator</fullName>
    </submittedName>
</protein>
<feature type="domain" description="HTH iclR-type" evidence="4">
    <location>
        <begin position="7"/>
        <end position="68"/>
    </location>
</feature>
<evidence type="ECO:0000256" key="3">
    <source>
        <dbReference type="ARBA" id="ARBA00023163"/>
    </source>
</evidence>
<dbReference type="SUPFAM" id="SSF46785">
    <property type="entry name" value="Winged helix' DNA-binding domain"/>
    <property type="match status" value="1"/>
</dbReference>
<dbReference type="KEGG" id="halt:IM660_05985"/>
<feature type="domain" description="IclR-ED" evidence="5">
    <location>
        <begin position="69"/>
        <end position="257"/>
    </location>
</feature>
<evidence type="ECO:0000313" key="6">
    <source>
        <dbReference type="EMBL" id="QOR71815.1"/>
    </source>
</evidence>
<dbReference type="Pfam" id="PF09339">
    <property type="entry name" value="HTH_IclR"/>
    <property type="match status" value="1"/>
</dbReference>
<dbReference type="InterPro" id="IPR014757">
    <property type="entry name" value="Tscrpt_reg_IclR_C"/>
</dbReference>
<keyword evidence="3" id="KW-0804">Transcription</keyword>
<dbReference type="GO" id="GO:0003700">
    <property type="term" value="F:DNA-binding transcription factor activity"/>
    <property type="evidence" value="ECO:0007669"/>
    <property type="project" value="TreeGrafter"/>
</dbReference>
<dbReference type="AlphaFoldDB" id="A0A7M1SW95"/>
<dbReference type="InterPro" id="IPR005471">
    <property type="entry name" value="Tscrpt_reg_IclR_N"/>
</dbReference>
<dbReference type="GO" id="GO:0045892">
    <property type="term" value="P:negative regulation of DNA-templated transcription"/>
    <property type="evidence" value="ECO:0007669"/>
    <property type="project" value="TreeGrafter"/>
</dbReference>
<organism evidence="6 7">
    <name type="scientific">Ruania alkalisoli</name>
    <dbReference type="NCBI Taxonomy" id="2779775"/>
    <lineage>
        <taxon>Bacteria</taxon>
        <taxon>Bacillati</taxon>
        <taxon>Actinomycetota</taxon>
        <taxon>Actinomycetes</taxon>
        <taxon>Micrococcales</taxon>
        <taxon>Ruaniaceae</taxon>
        <taxon>Ruania</taxon>
    </lineage>
</organism>
<dbReference type="PANTHER" id="PTHR30136:SF35">
    <property type="entry name" value="HTH-TYPE TRANSCRIPTIONAL REGULATOR RV1719"/>
    <property type="match status" value="1"/>
</dbReference>
<dbReference type="InterPro" id="IPR036388">
    <property type="entry name" value="WH-like_DNA-bd_sf"/>
</dbReference>
<proteinExistence type="predicted"/>
<dbReference type="EMBL" id="CP063169">
    <property type="protein sequence ID" value="QOR71815.1"/>
    <property type="molecule type" value="Genomic_DNA"/>
</dbReference>
<keyword evidence="7" id="KW-1185">Reference proteome</keyword>
<dbReference type="SUPFAM" id="SSF55781">
    <property type="entry name" value="GAF domain-like"/>
    <property type="match status" value="1"/>
</dbReference>
<evidence type="ECO:0000256" key="1">
    <source>
        <dbReference type="ARBA" id="ARBA00023015"/>
    </source>
</evidence>
<dbReference type="GO" id="GO:0003677">
    <property type="term" value="F:DNA binding"/>
    <property type="evidence" value="ECO:0007669"/>
    <property type="project" value="UniProtKB-KW"/>
</dbReference>
<dbReference type="InterPro" id="IPR050707">
    <property type="entry name" value="HTH_MetabolicPath_Reg"/>
</dbReference>
<keyword evidence="2" id="KW-0238">DNA-binding</keyword>
<evidence type="ECO:0000259" key="5">
    <source>
        <dbReference type="PROSITE" id="PS51078"/>
    </source>
</evidence>
<evidence type="ECO:0000313" key="7">
    <source>
        <dbReference type="Proteomes" id="UP000593758"/>
    </source>
</evidence>
<keyword evidence="1" id="KW-0805">Transcription regulation</keyword>
<evidence type="ECO:0000256" key="2">
    <source>
        <dbReference type="ARBA" id="ARBA00023125"/>
    </source>
</evidence>
<name>A0A7M1SW95_9MICO</name>
<gene>
    <name evidence="6" type="ORF">IM660_05985</name>
</gene>
<dbReference type="RefSeq" id="WP_193498469.1">
    <property type="nucleotide sequence ID" value="NZ_CP063169.1"/>
</dbReference>
<reference evidence="6 7" key="1">
    <citation type="submission" date="2020-10" db="EMBL/GenBank/DDBJ databases">
        <title>Haloactinobacterium sp. RN3S43, a bacterium isolated from saline soil.</title>
        <authorList>
            <person name="Sun J.-Q."/>
        </authorList>
    </citation>
    <scope>NUCLEOTIDE SEQUENCE [LARGE SCALE GENOMIC DNA]</scope>
    <source>
        <strain evidence="6 7">RN3S43</strain>
    </source>
</reference>
<dbReference type="PROSITE" id="PS51078">
    <property type="entry name" value="ICLR_ED"/>
    <property type="match status" value="1"/>
</dbReference>
<sequence>MTQETRLVGTDRVLAVLIELAEHPHGVTLDELSRRVDSAKPTVHRALAALRRQRLAIQDGHGRYLLGDEFLRLAFAHHEQRPEHVRIAPALDELCRRFAETVHYAVLDGRDVVYRAKVDPPTGAMRISSVIGGRNPAHATGVGKLLLAERLTSMSEIVDWIGDVPLARPTDHTLTTPADLHAEFEQIRAQGFAVDDQENEPGIACLAVPASSSPSRYRGAISISALAHRTPLSTLIADVETIRAIVARGSDRPEEED</sequence>
<dbReference type="InterPro" id="IPR036390">
    <property type="entry name" value="WH_DNA-bd_sf"/>
</dbReference>
<dbReference type="InterPro" id="IPR029016">
    <property type="entry name" value="GAF-like_dom_sf"/>
</dbReference>
<dbReference type="Proteomes" id="UP000593758">
    <property type="component" value="Chromosome"/>
</dbReference>
<dbReference type="PROSITE" id="PS51077">
    <property type="entry name" value="HTH_ICLR"/>
    <property type="match status" value="1"/>
</dbReference>
<evidence type="ECO:0000259" key="4">
    <source>
        <dbReference type="PROSITE" id="PS51077"/>
    </source>
</evidence>
<dbReference type="Gene3D" id="3.30.450.40">
    <property type="match status" value="1"/>
</dbReference>
<dbReference type="PANTHER" id="PTHR30136">
    <property type="entry name" value="HELIX-TURN-HELIX TRANSCRIPTIONAL REGULATOR, ICLR FAMILY"/>
    <property type="match status" value="1"/>
</dbReference>
<accession>A0A7M1SW95</accession>
<dbReference type="SMART" id="SM00346">
    <property type="entry name" value="HTH_ICLR"/>
    <property type="match status" value="1"/>
</dbReference>
<dbReference type="Pfam" id="PF01614">
    <property type="entry name" value="IclR_C"/>
    <property type="match status" value="1"/>
</dbReference>
<dbReference type="Gene3D" id="1.10.10.10">
    <property type="entry name" value="Winged helix-like DNA-binding domain superfamily/Winged helix DNA-binding domain"/>
    <property type="match status" value="1"/>
</dbReference>